<protein>
    <submittedName>
        <fullName evidence="2">IS3 family transposase</fullName>
    </submittedName>
</protein>
<feature type="non-terminal residue" evidence="2">
    <location>
        <position position="89"/>
    </location>
</feature>
<dbReference type="PANTHER" id="PTHR46889:SF4">
    <property type="entry name" value="TRANSPOSASE INSO FOR INSERTION SEQUENCE ELEMENT IS911B-RELATED"/>
    <property type="match status" value="1"/>
</dbReference>
<gene>
    <name evidence="2" type="ORF">GC101_33560</name>
</gene>
<sequence>MKDHRSEYRLEKMCITLQVSRSGYYKWLSAKPSPQELHKAAVKERIRYHFADHKMRYGSPKITRLLHQEGYTVTERTVSVYMRQMKLRS</sequence>
<dbReference type="PANTHER" id="PTHR46889">
    <property type="entry name" value="TRANSPOSASE INSF FOR INSERTION SEQUENCE IS3B-RELATED"/>
    <property type="match status" value="1"/>
</dbReference>
<dbReference type="Pfam" id="PF13276">
    <property type="entry name" value="HTH_21"/>
    <property type="match status" value="1"/>
</dbReference>
<accession>A0ABX1YS78</accession>
<reference evidence="2 3" key="1">
    <citation type="submission" date="2019-10" db="EMBL/GenBank/DDBJ databases">
        <title>Description of Paenibacillus terricola sp. nov.</title>
        <authorList>
            <person name="Carlier A."/>
            <person name="Qi S."/>
        </authorList>
    </citation>
    <scope>NUCLEOTIDE SEQUENCE [LARGE SCALE GENOMIC DNA]</scope>
    <source>
        <strain evidence="2 3">LMG 31459</strain>
    </source>
</reference>
<dbReference type="EMBL" id="WHOB01000096">
    <property type="protein sequence ID" value="NOU83782.1"/>
    <property type="molecule type" value="Genomic_DNA"/>
</dbReference>
<dbReference type="InterPro" id="IPR050900">
    <property type="entry name" value="Transposase_IS3/IS150/IS904"/>
</dbReference>
<organism evidence="2 3">
    <name type="scientific">Paenibacillus phytohabitans</name>
    <dbReference type="NCBI Taxonomy" id="2654978"/>
    <lineage>
        <taxon>Bacteria</taxon>
        <taxon>Bacillati</taxon>
        <taxon>Bacillota</taxon>
        <taxon>Bacilli</taxon>
        <taxon>Bacillales</taxon>
        <taxon>Paenibacillaceae</taxon>
        <taxon>Paenibacillus</taxon>
    </lineage>
</organism>
<evidence type="ECO:0000259" key="1">
    <source>
        <dbReference type="Pfam" id="PF13276"/>
    </source>
</evidence>
<dbReference type="InterPro" id="IPR025948">
    <property type="entry name" value="HTH-like_dom"/>
</dbReference>
<comment type="caution">
    <text evidence="2">The sequence shown here is derived from an EMBL/GenBank/DDBJ whole genome shotgun (WGS) entry which is preliminary data.</text>
</comment>
<name>A0ABX1YS78_9BACL</name>
<dbReference type="Proteomes" id="UP000596857">
    <property type="component" value="Unassembled WGS sequence"/>
</dbReference>
<proteinExistence type="predicted"/>
<feature type="domain" description="HTH-like" evidence="1">
    <location>
        <begin position="40"/>
        <end position="89"/>
    </location>
</feature>
<evidence type="ECO:0000313" key="2">
    <source>
        <dbReference type="EMBL" id="NOU83782.1"/>
    </source>
</evidence>
<evidence type="ECO:0000313" key="3">
    <source>
        <dbReference type="Proteomes" id="UP000596857"/>
    </source>
</evidence>
<keyword evidence="3" id="KW-1185">Reference proteome</keyword>